<dbReference type="GO" id="GO:0051301">
    <property type="term" value="P:cell division"/>
    <property type="evidence" value="ECO:0007669"/>
    <property type="project" value="UniProtKB-KW"/>
</dbReference>
<dbReference type="Pfam" id="PF20168">
    <property type="entry name" value="PDS5"/>
    <property type="match status" value="1"/>
</dbReference>
<comment type="subcellular location">
    <subcellularLocation>
        <location evidence="1">Nucleus</location>
    </subcellularLocation>
</comment>
<dbReference type="PANTHER" id="PTHR12663:SF50">
    <property type="entry name" value="SISTER CHROMATID COHESION PROTEIN PDS5 HOMOLOG B"/>
    <property type="match status" value="1"/>
</dbReference>
<dbReference type="GO" id="GO:0006281">
    <property type="term" value="P:DNA repair"/>
    <property type="evidence" value="ECO:0007669"/>
    <property type="project" value="UniProtKB-KW"/>
</dbReference>
<dbReference type="PANTHER" id="PTHR12663">
    <property type="entry name" value="ANDROGEN INDUCED INHIBITOR OF PROLIFERATION AS3 / PDS5-RELATED"/>
    <property type="match status" value="1"/>
</dbReference>
<keyword evidence="7" id="KW-0131">Cell cycle</keyword>
<evidence type="ECO:0000256" key="1">
    <source>
        <dbReference type="ARBA" id="ARBA00004123"/>
    </source>
</evidence>
<dbReference type="GO" id="GO:0005634">
    <property type="term" value="C:nucleus"/>
    <property type="evidence" value="ECO:0007669"/>
    <property type="project" value="UniProtKB-SubCell"/>
</dbReference>
<reference evidence="9" key="1">
    <citation type="submission" date="2022-04" db="EMBL/GenBank/DDBJ databases">
        <title>A functionally conserved STORR gene fusion in Papaver species that diverged 16.8 million years ago.</title>
        <authorList>
            <person name="Catania T."/>
        </authorList>
    </citation>
    <scope>NUCLEOTIDE SEQUENCE</scope>
    <source>
        <strain evidence="9">S-188037</strain>
    </source>
</reference>
<dbReference type="EMBL" id="JAJJMB010009816">
    <property type="protein sequence ID" value="KAI3912242.1"/>
    <property type="molecule type" value="Genomic_DNA"/>
</dbReference>
<dbReference type="CDD" id="cd20404">
    <property type="entry name" value="Tudor_Agenet_AtEML-like"/>
    <property type="match status" value="1"/>
</dbReference>
<evidence type="ECO:0000256" key="2">
    <source>
        <dbReference type="ARBA" id="ARBA00022618"/>
    </source>
</evidence>
<keyword evidence="4" id="KW-0498">Mitosis</keyword>
<keyword evidence="3" id="KW-0227">DNA damage</keyword>
<dbReference type="GO" id="GO:0035825">
    <property type="term" value="P:homologous recombination"/>
    <property type="evidence" value="ECO:0007669"/>
    <property type="project" value="UniProtKB-ARBA"/>
</dbReference>
<protein>
    <recommendedName>
        <fullName evidence="11">Sister chromatid cohesion protein PDS5 homolog A</fullName>
    </recommendedName>
</protein>
<feature type="compositionally biased region" description="Basic and acidic residues" evidence="8">
    <location>
        <begin position="1428"/>
        <end position="1437"/>
    </location>
</feature>
<evidence type="ECO:0000313" key="10">
    <source>
        <dbReference type="Proteomes" id="UP001202328"/>
    </source>
</evidence>
<feature type="compositionally biased region" description="Basic and acidic residues" evidence="8">
    <location>
        <begin position="1178"/>
        <end position="1201"/>
    </location>
</feature>
<dbReference type="InterPro" id="IPR039776">
    <property type="entry name" value="Pds5"/>
</dbReference>
<evidence type="ECO:0000256" key="4">
    <source>
        <dbReference type="ARBA" id="ARBA00022776"/>
    </source>
</evidence>
<evidence type="ECO:0000256" key="7">
    <source>
        <dbReference type="ARBA" id="ARBA00023306"/>
    </source>
</evidence>
<keyword evidence="6" id="KW-0539">Nucleus</keyword>
<dbReference type="Gene3D" id="1.25.10.10">
    <property type="entry name" value="Leucine-rich Repeat Variant"/>
    <property type="match status" value="2"/>
</dbReference>
<feature type="compositionally biased region" description="Polar residues" evidence="8">
    <location>
        <begin position="1288"/>
        <end position="1310"/>
    </location>
</feature>
<dbReference type="CDD" id="cd19953">
    <property type="entry name" value="PDS5"/>
    <property type="match status" value="1"/>
</dbReference>
<evidence type="ECO:0000256" key="6">
    <source>
        <dbReference type="ARBA" id="ARBA00023242"/>
    </source>
</evidence>
<proteinExistence type="predicted"/>
<accession>A0AAD4SM14</accession>
<feature type="region of interest" description="Disordered" evidence="8">
    <location>
        <begin position="1401"/>
        <end position="1444"/>
    </location>
</feature>
<evidence type="ECO:0000256" key="8">
    <source>
        <dbReference type="SAM" id="MobiDB-lite"/>
    </source>
</evidence>
<feature type="region of interest" description="Disordered" evidence="8">
    <location>
        <begin position="1169"/>
        <end position="1210"/>
    </location>
</feature>
<feature type="compositionally biased region" description="Basic residues" evidence="8">
    <location>
        <begin position="1410"/>
        <end position="1421"/>
    </location>
</feature>
<organism evidence="9 10">
    <name type="scientific">Papaver atlanticum</name>
    <dbReference type="NCBI Taxonomy" id="357466"/>
    <lineage>
        <taxon>Eukaryota</taxon>
        <taxon>Viridiplantae</taxon>
        <taxon>Streptophyta</taxon>
        <taxon>Embryophyta</taxon>
        <taxon>Tracheophyta</taxon>
        <taxon>Spermatophyta</taxon>
        <taxon>Magnoliopsida</taxon>
        <taxon>Ranunculales</taxon>
        <taxon>Papaveraceae</taxon>
        <taxon>Papaveroideae</taxon>
        <taxon>Papaver</taxon>
    </lineage>
</organism>
<keyword evidence="10" id="KW-1185">Reference proteome</keyword>
<gene>
    <name evidence="9" type="ORF">MKW98_012053</name>
</gene>
<comment type="caution">
    <text evidence="9">The sequence shown here is derived from an EMBL/GenBank/DDBJ whole genome shotgun (WGS) entry which is preliminary data.</text>
</comment>
<evidence type="ECO:0000256" key="3">
    <source>
        <dbReference type="ARBA" id="ARBA00022763"/>
    </source>
</evidence>
<keyword evidence="5" id="KW-0234">DNA repair</keyword>
<evidence type="ECO:0000313" key="9">
    <source>
        <dbReference type="EMBL" id="KAI3912242.1"/>
    </source>
</evidence>
<dbReference type="InterPro" id="IPR016024">
    <property type="entry name" value="ARM-type_fold"/>
</dbReference>
<name>A0AAD4SM14_9MAGN</name>
<dbReference type="GO" id="GO:0000785">
    <property type="term" value="C:chromatin"/>
    <property type="evidence" value="ECO:0007669"/>
    <property type="project" value="TreeGrafter"/>
</dbReference>
<dbReference type="SUPFAM" id="SSF48371">
    <property type="entry name" value="ARM repeat"/>
    <property type="match status" value="2"/>
</dbReference>
<evidence type="ECO:0000256" key="5">
    <source>
        <dbReference type="ARBA" id="ARBA00023204"/>
    </source>
</evidence>
<sequence length="1461" mass="164182">MASSSSAKTTKTLTETQGIEIISNVGKQLSQKSRLNKDSIVKLLKEAEKAFRTLNQSESLQSAIEPLSASLVRHNLLHHTDKDVKVLVAGCFCQIMRVLAPAPPYSDEVLTDIFNLIVSMFAELADTTSPYFSKRVEILETVARLKCCLLMLDIGCSNLVVEMFTVFFAVVRKQHQQSLKQSMLSIMSLIIEDLDERLPQPLLDVILQNLLKAEEDASRASYELAVDIVRQCTVKLEPLINGFLSSCFSGSDEEGSDLKDFYHEIIYEVYKCDKQLLLAVIPRLTEELLAEQVDVRIKAVKLLGKLFVVSKGDIACDYTQLFSEFFRRFSDKSVEVRVTALQCATACYLSNPAKSVNVLDIIKGRLLDFDDKVRTQAVITLCDLFKSNLECIPQSSELILKVTDRLRDKKVSVRKNAMRKLLDLYRNYCIKCSERVNEELADHFEQIPCRILMLCYDKDCKEFRPHIMELVLADDLFPPTLSVEEKMKHWIHMFSLFTGAHTKALNTILSQKWRFQTEMQSFLAFRKKEKETSIENLQQRTKSSFVKMSASFADPLKAEECFQKLNQMKDNSIFKDLAQLLDGKTNSPTSCNIRDTFLKRVGNKHPLYEFLRILSAKCSHNLFGSEHIFCILSDLSEKHVERKKKIVTSSINLLMTITNVFPSLLQGSEELLRKLLLEEDNPFCDKLLQILSKAGSHICMQLSDIHTLLERLCLEGTRVQSKYAILSIVALGGASVQMVFSDLYKKLVDSLKLVDSPQARENGPRLPTVLQSLGFIAQYSVLTFESREEEITAIIHSIFGKADPGDLIVPSDEEFPCSSSCKLKIYGLKTLVKSFLPRQGTHVRRHVNKLLDILLKMLPEGKTSADFTSVSDKAHIRLAAAKAVLRLARRWDLHVSQQIFSMIILKARDPSSPVRRSFLDKVHKLLKERAVPIRYACAFALGASDCSKDVQADALKYLEEFIKDYCKDARVHQGNEDLGGSLTGYPEYILVFLIPVLAHDLGFPSENCQDEETYAQFCSPLVVTLRALVNATFVDSSKNVVYNNLSYLPSIFLAIKKAEDAVDARMTHKLHILAEIGILILKELSADCTLLSHTLSQIKLPSSFYSRLDPKHDEDNLNLLTGFPLDKRFIKRILHVSEPEIVQPHSPPVKCGRKLQNDTIQVVGVKHSKNLPTSNHMEFQKSRSEKEDAKKSSEQQVEPHVRQQVSGTDKVKAVASRTASRSFGAHLVDSDADNHMKGVSESADQNLGIDELSSSCGSVITRPPMSESQVSDPDVQLADCTPTEDLGRQTTETDSVVNRRSKNGQKAGNTNEMLIGKRVKVWSSVDNRFCSGTVDEFNSQDSSHKITSDSGDVEVLNLANENWEFIDSPSSPKEEGNKLDSKLRKCQDLCRQKESSYCDAGVNAGDKPVKRQKNASNKRKGSVITGAIKEKVQRQKPDSGASEVIDVEEDVVARRTRSRKA</sequence>
<dbReference type="Proteomes" id="UP001202328">
    <property type="component" value="Unassembled WGS sequence"/>
</dbReference>
<dbReference type="InterPro" id="IPR011989">
    <property type="entry name" value="ARM-like"/>
</dbReference>
<evidence type="ECO:0008006" key="11">
    <source>
        <dbReference type="Google" id="ProtNLM"/>
    </source>
</evidence>
<dbReference type="GO" id="GO:0007064">
    <property type="term" value="P:mitotic sister chromatid cohesion"/>
    <property type="evidence" value="ECO:0007669"/>
    <property type="project" value="InterPro"/>
</dbReference>
<keyword evidence="2" id="KW-0132">Cell division</keyword>
<feature type="region of interest" description="Disordered" evidence="8">
    <location>
        <begin position="1280"/>
        <end position="1310"/>
    </location>
</feature>